<dbReference type="GO" id="GO:0016887">
    <property type="term" value="F:ATP hydrolysis activity"/>
    <property type="evidence" value="ECO:0007669"/>
    <property type="project" value="InterPro"/>
</dbReference>
<dbReference type="InterPro" id="IPR050166">
    <property type="entry name" value="ABC_transporter_ATP-bind"/>
</dbReference>
<evidence type="ECO:0000313" key="6">
    <source>
        <dbReference type="EMBL" id="MCZ8403009.1"/>
    </source>
</evidence>
<organism evidence="6 7">
    <name type="scientific">Alcaligenes xylosoxydans xylosoxydans</name>
    <name type="common">Achromobacter xylosoxidans</name>
    <dbReference type="NCBI Taxonomy" id="85698"/>
    <lineage>
        <taxon>Bacteria</taxon>
        <taxon>Pseudomonadati</taxon>
        <taxon>Pseudomonadota</taxon>
        <taxon>Betaproteobacteria</taxon>
        <taxon>Burkholderiales</taxon>
        <taxon>Alcaligenaceae</taxon>
        <taxon>Achromobacter</taxon>
    </lineage>
</organism>
<keyword evidence="5 6" id="KW-0067">ATP-binding</keyword>
<proteinExistence type="inferred from homology"/>
<dbReference type="InterPro" id="IPR003439">
    <property type="entry name" value="ABC_transporter-like_ATP-bd"/>
</dbReference>
<dbReference type="PANTHER" id="PTHR42788:SF13">
    <property type="entry name" value="ALIPHATIC SULFONATES IMPORT ATP-BINDING PROTEIN SSUB"/>
    <property type="match status" value="1"/>
</dbReference>
<dbReference type="InterPro" id="IPR003593">
    <property type="entry name" value="AAA+_ATPase"/>
</dbReference>
<dbReference type="Pfam" id="PF00005">
    <property type="entry name" value="ABC_tran"/>
    <property type="match status" value="1"/>
</dbReference>
<dbReference type="PANTHER" id="PTHR42788">
    <property type="entry name" value="TAURINE IMPORT ATP-BINDING PROTEIN-RELATED"/>
    <property type="match status" value="1"/>
</dbReference>
<comment type="similarity">
    <text evidence="1">Belongs to the ABC transporter superfamily.</text>
</comment>
<evidence type="ECO:0000256" key="5">
    <source>
        <dbReference type="ARBA" id="ARBA00022840"/>
    </source>
</evidence>
<keyword evidence="4" id="KW-0547">Nucleotide-binding</keyword>
<reference evidence="6" key="1">
    <citation type="submission" date="2022-12" db="EMBL/GenBank/DDBJ databases">
        <authorList>
            <person name="Voronina O.L."/>
            <person name="Kunda M.S."/>
            <person name="Ryzhova N."/>
            <person name="Aksenova E.I."/>
        </authorList>
    </citation>
    <scope>NUCLEOTIDE SEQUENCE</scope>
    <source>
        <strain evidence="6">SCCH136:Ach223948</strain>
    </source>
</reference>
<dbReference type="RefSeq" id="WP_024068463.1">
    <property type="nucleotide sequence ID" value="NZ_CAJFDJ010000005.1"/>
</dbReference>
<comment type="caution">
    <text evidence="6">The sequence shown here is derived from an EMBL/GenBank/DDBJ whole genome shotgun (WGS) entry which is preliminary data.</text>
</comment>
<dbReference type="PROSITE" id="PS00211">
    <property type="entry name" value="ABC_TRANSPORTER_1"/>
    <property type="match status" value="1"/>
</dbReference>
<dbReference type="EMBL" id="JAPZVI010000012">
    <property type="protein sequence ID" value="MCZ8403009.1"/>
    <property type="molecule type" value="Genomic_DNA"/>
</dbReference>
<evidence type="ECO:0000256" key="3">
    <source>
        <dbReference type="ARBA" id="ARBA00022475"/>
    </source>
</evidence>
<keyword evidence="3" id="KW-1003">Cell membrane</keyword>
<dbReference type="PROSITE" id="PS50893">
    <property type="entry name" value="ABC_TRANSPORTER_2"/>
    <property type="match status" value="1"/>
</dbReference>
<keyword evidence="2" id="KW-0813">Transport</keyword>
<keyword evidence="3" id="KW-0472">Membrane</keyword>
<dbReference type="AlphaFoldDB" id="A0A0D6H8F7"/>
<dbReference type="Gene3D" id="3.40.50.300">
    <property type="entry name" value="P-loop containing nucleotide triphosphate hydrolases"/>
    <property type="match status" value="1"/>
</dbReference>
<evidence type="ECO:0000256" key="4">
    <source>
        <dbReference type="ARBA" id="ARBA00022741"/>
    </source>
</evidence>
<gene>
    <name evidence="6" type="ORF">O9570_16270</name>
</gene>
<evidence type="ECO:0000256" key="2">
    <source>
        <dbReference type="ARBA" id="ARBA00022448"/>
    </source>
</evidence>
<name>A0A0D6H8F7_ALCXX</name>
<dbReference type="SUPFAM" id="SSF52540">
    <property type="entry name" value="P-loop containing nucleoside triphosphate hydrolases"/>
    <property type="match status" value="1"/>
</dbReference>
<dbReference type="GO" id="GO:0005524">
    <property type="term" value="F:ATP binding"/>
    <property type="evidence" value="ECO:0007669"/>
    <property type="project" value="UniProtKB-KW"/>
</dbReference>
<accession>A0A0D6H8F7</accession>
<dbReference type="InterPro" id="IPR017871">
    <property type="entry name" value="ABC_transporter-like_CS"/>
</dbReference>
<evidence type="ECO:0000256" key="1">
    <source>
        <dbReference type="ARBA" id="ARBA00005417"/>
    </source>
</evidence>
<dbReference type="eggNOG" id="COG1116">
    <property type="taxonomic scope" value="Bacteria"/>
</dbReference>
<protein>
    <submittedName>
        <fullName evidence="6">ABC transporter ATP-binding protein</fullName>
    </submittedName>
</protein>
<evidence type="ECO:0000313" key="7">
    <source>
        <dbReference type="Proteomes" id="UP001141992"/>
    </source>
</evidence>
<dbReference type="KEGG" id="axx:ERS451415_02167"/>
<sequence>MASVIEFSKLSYRHPGADAPVIQGLSLAIEAGSFVAVVGGSGVGKSTLLRAAAGLADPAGGEVRFQAPARPGRRSRAVVFQDSRLMPWRTVGGNVGYGLEGLGLDRQERQQRIDAALQLTGLGDYGRRWPHQLSGGQAQRVGIARALAVKPDLLLMDEPFSAVDAITRRNLQQELIRVWQASGAAVLFVTHDIEEAVFLADKVVVLGGRPANIAGNYDIDLPRPRDRADPAFARQVAAIAHTLEHH</sequence>
<dbReference type="InterPro" id="IPR027417">
    <property type="entry name" value="P-loop_NTPase"/>
</dbReference>
<dbReference type="Proteomes" id="UP001141992">
    <property type="component" value="Unassembled WGS sequence"/>
</dbReference>
<dbReference type="SMART" id="SM00382">
    <property type="entry name" value="AAA"/>
    <property type="match status" value="1"/>
</dbReference>